<dbReference type="InterPro" id="IPR011251">
    <property type="entry name" value="Luciferase-like_dom"/>
</dbReference>
<dbReference type="InterPro" id="IPR050172">
    <property type="entry name" value="SsuD_RutA_monooxygenase"/>
</dbReference>
<evidence type="ECO:0000259" key="5">
    <source>
        <dbReference type="Pfam" id="PF00296"/>
    </source>
</evidence>
<dbReference type="GO" id="GO:0008726">
    <property type="term" value="F:alkanesulfonate monooxygenase activity"/>
    <property type="evidence" value="ECO:0007669"/>
    <property type="project" value="TreeGrafter"/>
</dbReference>
<accession>A0A4Y3WTY7</accession>
<gene>
    <name evidence="6" type="ORF">PHY01_46400</name>
</gene>
<evidence type="ECO:0000256" key="1">
    <source>
        <dbReference type="ARBA" id="ARBA00022630"/>
    </source>
</evidence>
<dbReference type="PANTHER" id="PTHR42847:SF4">
    <property type="entry name" value="ALKANESULFONATE MONOOXYGENASE-RELATED"/>
    <property type="match status" value="1"/>
</dbReference>
<dbReference type="InterPro" id="IPR019921">
    <property type="entry name" value="Lucif-like_OxRdtase_Rv2161c"/>
</dbReference>
<evidence type="ECO:0000256" key="2">
    <source>
        <dbReference type="ARBA" id="ARBA00022643"/>
    </source>
</evidence>
<evidence type="ECO:0000313" key="6">
    <source>
        <dbReference type="EMBL" id="GEC22357.1"/>
    </source>
</evidence>
<keyword evidence="4" id="KW-0503">Monooxygenase</keyword>
<protein>
    <submittedName>
        <fullName evidence="6">Luciferase</fullName>
    </submittedName>
</protein>
<dbReference type="EMBL" id="BJNG01000043">
    <property type="protein sequence ID" value="GEC22357.1"/>
    <property type="molecule type" value="Genomic_DNA"/>
</dbReference>
<keyword evidence="7" id="KW-1185">Reference proteome</keyword>
<dbReference type="Pfam" id="PF00296">
    <property type="entry name" value="Bac_luciferase"/>
    <property type="match status" value="1"/>
</dbReference>
<dbReference type="NCBIfam" id="TIGR03619">
    <property type="entry name" value="F420_Rv2161c"/>
    <property type="match status" value="1"/>
</dbReference>
<comment type="caution">
    <text evidence="6">The sequence shown here is derived from an EMBL/GenBank/DDBJ whole genome shotgun (WGS) entry which is preliminary data.</text>
</comment>
<dbReference type="PANTHER" id="PTHR42847">
    <property type="entry name" value="ALKANESULFONATE MONOOXYGENASE"/>
    <property type="match status" value="1"/>
</dbReference>
<dbReference type="Gene3D" id="3.20.20.30">
    <property type="entry name" value="Luciferase-like domain"/>
    <property type="match status" value="1"/>
</dbReference>
<organism evidence="6 7">
    <name type="scientific">Pseudonocardia hydrocarbonoxydans</name>
    <dbReference type="NCBI Taxonomy" id="76726"/>
    <lineage>
        <taxon>Bacteria</taxon>
        <taxon>Bacillati</taxon>
        <taxon>Actinomycetota</taxon>
        <taxon>Actinomycetes</taxon>
        <taxon>Pseudonocardiales</taxon>
        <taxon>Pseudonocardiaceae</taxon>
        <taxon>Pseudonocardia</taxon>
    </lineage>
</organism>
<keyword evidence="1" id="KW-0285">Flavoprotein</keyword>
<reference evidence="6 7" key="1">
    <citation type="submission" date="2019-06" db="EMBL/GenBank/DDBJ databases">
        <title>Whole genome shotgun sequence of Pseudonocardia hydrocarbonoxydans NBRC 14498.</title>
        <authorList>
            <person name="Hosoyama A."/>
            <person name="Uohara A."/>
            <person name="Ohji S."/>
            <person name="Ichikawa N."/>
        </authorList>
    </citation>
    <scope>NUCLEOTIDE SEQUENCE [LARGE SCALE GENOMIC DNA]</scope>
    <source>
        <strain evidence="6 7">NBRC 14498</strain>
    </source>
</reference>
<dbReference type="InterPro" id="IPR036661">
    <property type="entry name" value="Luciferase-like_sf"/>
</dbReference>
<evidence type="ECO:0000313" key="7">
    <source>
        <dbReference type="Proteomes" id="UP000320338"/>
    </source>
</evidence>
<evidence type="ECO:0000256" key="4">
    <source>
        <dbReference type="ARBA" id="ARBA00023033"/>
    </source>
</evidence>
<name>A0A4Y3WTY7_9PSEU</name>
<dbReference type="Proteomes" id="UP000320338">
    <property type="component" value="Unassembled WGS sequence"/>
</dbReference>
<sequence>MGLMLAPQGDPAEVVGAARRAEELGFDFLACGEHVFFHSPTPNAFVALAAAAGATSRIRLLSALTILPVYPAALAAKMAATLDRVSGGRFDLGIGVGGEFPAEFAAVDVPVTRRGRRTDEALDVLTRLFAGERVSFDGHEVTLDPLPLQRPRPPIWVGGRKEASMRRAGRFGDVWVPYMYSPEQLAAGLATVAASAAEHGRGPVEGAVFCWTGAGRDGPAARRAAVETLGAVYRQDFGPLADRYVPGGTPEQVVARLREYVDAGARSIVLVPACPDTDRAAMVELFAHEIVPALRSSP</sequence>
<keyword evidence="2" id="KW-0288">FMN</keyword>
<proteinExistence type="predicted"/>
<keyword evidence="3" id="KW-0560">Oxidoreductase</keyword>
<feature type="domain" description="Luciferase-like" evidence="5">
    <location>
        <begin position="7"/>
        <end position="265"/>
    </location>
</feature>
<dbReference type="AlphaFoldDB" id="A0A4Y3WTY7"/>
<dbReference type="SUPFAM" id="SSF51679">
    <property type="entry name" value="Bacterial luciferase-like"/>
    <property type="match status" value="1"/>
</dbReference>
<dbReference type="GO" id="GO:0046306">
    <property type="term" value="P:alkanesulfonate catabolic process"/>
    <property type="evidence" value="ECO:0007669"/>
    <property type="project" value="TreeGrafter"/>
</dbReference>
<evidence type="ECO:0000256" key="3">
    <source>
        <dbReference type="ARBA" id="ARBA00023002"/>
    </source>
</evidence>